<comment type="caution">
    <text evidence="2">The sequence shown here is derived from an EMBL/GenBank/DDBJ whole genome shotgun (WGS) entry which is preliminary data.</text>
</comment>
<evidence type="ECO:0000313" key="2">
    <source>
        <dbReference type="EMBL" id="GMS94617.1"/>
    </source>
</evidence>
<feature type="compositionally biased region" description="Acidic residues" evidence="1">
    <location>
        <begin position="26"/>
        <end position="44"/>
    </location>
</feature>
<protein>
    <submittedName>
        <fullName evidence="2">Uncharacterized protein</fullName>
    </submittedName>
</protein>
<proteinExistence type="predicted"/>
<dbReference type="EMBL" id="BTSX01000004">
    <property type="protein sequence ID" value="GMS94617.1"/>
    <property type="molecule type" value="Genomic_DNA"/>
</dbReference>
<accession>A0AAV5TJN2</accession>
<evidence type="ECO:0000256" key="1">
    <source>
        <dbReference type="SAM" id="MobiDB-lite"/>
    </source>
</evidence>
<feature type="non-terminal residue" evidence="2">
    <location>
        <position position="84"/>
    </location>
</feature>
<name>A0AAV5TJN2_9BILA</name>
<sequence length="84" mass="8951">MADLVVSPSTTQSHEQMRMTQLHEPMDEDDKGLEIDEQFAEEGESSISSPASNVSGADAHSSTSSGIATDESSSSAREVCFLDE</sequence>
<feature type="region of interest" description="Disordered" evidence="1">
    <location>
        <begin position="1"/>
        <end position="84"/>
    </location>
</feature>
<evidence type="ECO:0000313" key="3">
    <source>
        <dbReference type="Proteomes" id="UP001432027"/>
    </source>
</evidence>
<dbReference type="AlphaFoldDB" id="A0AAV5TJN2"/>
<organism evidence="2 3">
    <name type="scientific">Pristionchus entomophagus</name>
    <dbReference type="NCBI Taxonomy" id="358040"/>
    <lineage>
        <taxon>Eukaryota</taxon>
        <taxon>Metazoa</taxon>
        <taxon>Ecdysozoa</taxon>
        <taxon>Nematoda</taxon>
        <taxon>Chromadorea</taxon>
        <taxon>Rhabditida</taxon>
        <taxon>Rhabditina</taxon>
        <taxon>Diplogasteromorpha</taxon>
        <taxon>Diplogasteroidea</taxon>
        <taxon>Neodiplogasteridae</taxon>
        <taxon>Pristionchus</taxon>
    </lineage>
</organism>
<gene>
    <name evidence="2" type="ORF">PENTCL1PPCAC_16792</name>
</gene>
<dbReference type="Proteomes" id="UP001432027">
    <property type="component" value="Unassembled WGS sequence"/>
</dbReference>
<keyword evidence="3" id="KW-1185">Reference proteome</keyword>
<reference evidence="2" key="1">
    <citation type="submission" date="2023-10" db="EMBL/GenBank/DDBJ databases">
        <title>Genome assembly of Pristionchus species.</title>
        <authorList>
            <person name="Yoshida K."/>
            <person name="Sommer R.J."/>
        </authorList>
    </citation>
    <scope>NUCLEOTIDE SEQUENCE</scope>
    <source>
        <strain evidence="2">RS0144</strain>
    </source>
</reference>
<feature type="compositionally biased region" description="Polar residues" evidence="1">
    <location>
        <begin position="45"/>
        <end position="76"/>
    </location>
</feature>